<keyword evidence="2" id="KW-1185">Reference proteome</keyword>
<evidence type="ECO:0000313" key="1">
    <source>
        <dbReference type="EMBL" id="MBV4524297.1"/>
    </source>
</evidence>
<organism evidence="1 2">
    <name type="scientific">Pseudomonas azerbaijanoccidentalis</name>
    <dbReference type="NCBI Taxonomy" id="2842347"/>
    <lineage>
        <taxon>Bacteria</taxon>
        <taxon>Pseudomonadati</taxon>
        <taxon>Pseudomonadota</taxon>
        <taxon>Gammaproteobacteria</taxon>
        <taxon>Pseudomonadales</taxon>
        <taxon>Pseudomonadaceae</taxon>
        <taxon>Pseudomonas</taxon>
    </lineage>
</organism>
<name>A0ABS6QZD4_9PSED</name>
<comment type="caution">
    <text evidence="1">The sequence shown here is derived from an EMBL/GenBank/DDBJ whole genome shotgun (WGS) entry which is preliminary data.</text>
</comment>
<dbReference type="Proteomes" id="UP001049200">
    <property type="component" value="Unassembled WGS sequence"/>
</dbReference>
<reference evidence="1" key="1">
    <citation type="submission" date="2021-06" db="EMBL/GenBank/DDBJ databases">
        <title>Updating the genus Pseudomonas: Description of 43 new species and partition of the Pseudomonas putida group.</title>
        <authorList>
            <person name="Girard L."/>
            <person name="Lood C."/>
            <person name="Vandamme P."/>
            <person name="Rokni-Zadeh H."/>
            <person name="Van Noort V."/>
            <person name="Hofte M."/>
            <person name="Lavigne R."/>
            <person name="De Mot R."/>
        </authorList>
    </citation>
    <scope>NUCLEOTIDE SEQUENCE</scope>
    <source>
        <strain evidence="1">SWRI74</strain>
    </source>
</reference>
<sequence>MATSAPVIDSNPCAVELPSSGDQRHDQILRVMYAAIAPEGSDWRAVVEEVEALGILNKGMEARNLLGWLINNGFVGRPPFDPLARTERFLRLPR</sequence>
<protein>
    <submittedName>
        <fullName evidence="1">Uncharacterized protein</fullName>
    </submittedName>
</protein>
<dbReference type="EMBL" id="JAHSTU010000014">
    <property type="protein sequence ID" value="MBV4524297.1"/>
    <property type="molecule type" value="Genomic_DNA"/>
</dbReference>
<accession>A0ABS6QZD4</accession>
<dbReference type="RefSeq" id="WP_217873502.1">
    <property type="nucleotide sequence ID" value="NZ_JAHSTU010000014.1"/>
</dbReference>
<gene>
    <name evidence="1" type="ORF">KVG88_29945</name>
</gene>
<evidence type="ECO:0000313" key="2">
    <source>
        <dbReference type="Proteomes" id="UP001049200"/>
    </source>
</evidence>
<proteinExistence type="predicted"/>